<feature type="domain" description="Response regulatory" evidence="3">
    <location>
        <begin position="1"/>
        <end position="117"/>
    </location>
</feature>
<dbReference type="InterPro" id="IPR011006">
    <property type="entry name" value="CheY-like_superfamily"/>
</dbReference>
<keyword evidence="1 2" id="KW-0597">Phosphoprotein</keyword>
<dbReference type="EMBL" id="AVFL01000001">
    <property type="protein sequence ID" value="EWY42691.1"/>
    <property type="molecule type" value="Genomic_DNA"/>
</dbReference>
<dbReference type="SUPFAM" id="SSF52172">
    <property type="entry name" value="CheY-like"/>
    <property type="match status" value="1"/>
</dbReference>
<dbReference type="SMART" id="SM00448">
    <property type="entry name" value="REC"/>
    <property type="match status" value="1"/>
</dbReference>
<dbReference type="Gene3D" id="3.40.50.2300">
    <property type="match status" value="1"/>
</dbReference>
<dbReference type="Proteomes" id="UP000019486">
    <property type="component" value="Unassembled WGS sequence"/>
</dbReference>
<reference evidence="4 5" key="1">
    <citation type="submission" date="2013-08" db="EMBL/GenBank/DDBJ databases">
        <title>The genome sequence of Skermanella stibiiresistens.</title>
        <authorList>
            <person name="Zhu W."/>
            <person name="Wang G."/>
        </authorList>
    </citation>
    <scope>NUCLEOTIDE SEQUENCE [LARGE SCALE GENOMIC DNA]</scope>
    <source>
        <strain evidence="4 5">SB22</strain>
    </source>
</reference>
<evidence type="ECO:0000256" key="1">
    <source>
        <dbReference type="ARBA" id="ARBA00022553"/>
    </source>
</evidence>
<organism evidence="4 5">
    <name type="scientific">Skermanella stibiiresistens SB22</name>
    <dbReference type="NCBI Taxonomy" id="1385369"/>
    <lineage>
        <taxon>Bacteria</taxon>
        <taxon>Pseudomonadati</taxon>
        <taxon>Pseudomonadota</taxon>
        <taxon>Alphaproteobacteria</taxon>
        <taxon>Rhodospirillales</taxon>
        <taxon>Azospirillaceae</taxon>
        <taxon>Skermanella</taxon>
    </lineage>
</organism>
<sequence>MLLIDDEKLVRVTLTRILVRAGYTIVEAANGEEGIAEVARSHPDLVICDILMPTKEGIETIRDLRRSHPDLPIVAISGGGRLGSCDFLRHAEQFGARATLRKPFSPEEVLGAVGRLLDEPAPAFSEEAFAEKVSAG</sequence>
<evidence type="ECO:0000256" key="2">
    <source>
        <dbReference type="PROSITE-ProRule" id="PRU00169"/>
    </source>
</evidence>
<dbReference type="Pfam" id="PF00072">
    <property type="entry name" value="Response_reg"/>
    <property type="match status" value="1"/>
</dbReference>
<feature type="modified residue" description="4-aspartylphosphate" evidence="2">
    <location>
        <position position="49"/>
    </location>
</feature>
<dbReference type="CDD" id="cd00156">
    <property type="entry name" value="REC"/>
    <property type="match status" value="1"/>
</dbReference>
<evidence type="ECO:0000313" key="5">
    <source>
        <dbReference type="Proteomes" id="UP000019486"/>
    </source>
</evidence>
<dbReference type="AlphaFoldDB" id="W9HD98"/>
<dbReference type="GO" id="GO:0016301">
    <property type="term" value="F:kinase activity"/>
    <property type="evidence" value="ECO:0007669"/>
    <property type="project" value="UniProtKB-KW"/>
</dbReference>
<keyword evidence="4" id="KW-0418">Kinase</keyword>
<evidence type="ECO:0000259" key="3">
    <source>
        <dbReference type="PROSITE" id="PS50110"/>
    </source>
</evidence>
<dbReference type="PROSITE" id="PS50110">
    <property type="entry name" value="RESPONSE_REGULATORY"/>
    <property type="match status" value="1"/>
</dbReference>
<dbReference type="PANTHER" id="PTHR44591:SF23">
    <property type="entry name" value="CHEY SUBFAMILY"/>
    <property type="match status" value="1"/>
</dbReference>
<protein>
    <submittedName>
        <fullName evidence="4">Histidine kinase</fullName>
    </submittedName>
</protein>
<gene>
    <name evidence="4" type="ORF">N825_02155</name>
</gene>
<name>W9HD98_9PROT</name>
<dbReference type="STRING" id="1385369.N825_02155"/>
<dbReference type="InterPro" id="IPR001789">
    <property type="entry name" value="Sig_transdc_resp-reg_receiver"/>
</dbReference>
<evidence type="ECO:0000313" key="4">
    <source>
        <dbReference type="EMBL" id="EWY42691.1"/>
    </source>
</evidence>
<proteinExistence type="predicted"/>
<dbReference type="GO" id="GO:0000160">
    <property type="term" value="P:phosphorelay signal transduction system"/>
    <property type="evidence" value="ECO:0007669"/>
    <property type="project" value="InterPro"/>
</dbReference>
<keyword evidence="4" id="KW-0808">Transferase</keyword>
<keyword evidence="5" id="KW-1185">Reference proteome</keyword>
<comment type="caution">
    <text evidence="4">The sequence shown here is derived from an EMBL/GenBank/DDBJ whole genome shotgun (WGS) entry which is preliminary data.</text>
</comment>
<dbReference type="InterPro" id="IPR050595">
    <property type="entry name" value="Bact_response_regulator"/>
</dbReference>
<accession>W9HD98</accession>
<dbReference type="PANTHER" id="PTHR44591">
    <property type="entry name" value="STRESS RESPONSE REGULATOR PROTEIN 1"/>
    <property type="match status" value="1"/>
</dbReference>